<dbReference type="AlphaFoldDB" id="A0A399DYB9"/>
<feature type="binding site" evidence="4">
    <location>
        <begin position="372"/>
        <end position="374"/>
    </location>
    <ligand>
        <name>FAD</name>
        <dbReference type="ChEBI" id="CHEBI:57692"/>
    </ligand>
</feature>
<dbReference type="InterPro" id="IPR002081">
    <property type="entry name" value="Cryptochrome/DNA_photolyase_1"/>
</dbReference>
<feature type="binding site" evidence="4">
    <location>
        <position position="272"/>
    </location>
    <ligand>
        <name>FAD</name>
        <dbReference type="ChEBI" id="CHEBI:57692"/>
    </ligand>
</feature>
<keyword evidence="8" id="KW-0456">Lyase</keyword>
<dbReference type="InterPro" id="IPR036155">
    <property type="entry name" value="Crypto/Photolyase_N_sf"/>
</dbReference>
<gene>
    <name evidence="8" type="primary">phr</name>
    <name evidence="8" type="ORF">Mcate_02432</name>
</gene>
<dbReference type="GO" id="GO:0071949">
    <property type="term" value="F:FAD binding"/>
    <property type="evidence" value="ECO:0007669"/>
    <property type="project" value="TreeGrafter"/>
</dbReference>
<feature type="site" description="Electron transfer via tryptophanyl radical" evidence="5">
    <location>
        <position position="382"/>
    </location>
</feature>
<dbReference type="Pfam" id="PF03441">
    <property type="entry name" value="FAD_binding_7"/>
    <property type="match status" value="1"/>
</dbReference>
<comment type="cofactor">
    <cofactor evidence="4">
        <name>FAD</name>
        <dbReference type="ChEBI" id="CHEBI:57692"/>
    </cofactor>
    <text evidence="4">Binds 1 FAD per subunit.</text>
</comment>
<keyword evidence="2 4" id="KW-0274">FAD</keyword>
<dbReference type="PANTHER" id="PTHR11455">
    <property type="entry name" value="CRYPTOCHROME"/>
    <property type="match status" value="1"/>
</dbReference>
<name>A0A399DYB9_9DEIN</name>
<dbReference type="SUPFAM" id="SSF52425">
    <property type="entry name" value="Cryptochrome/photolyase, N-terminal domain"/>
    <property type="match status" value="1"/>
</dbReference>
<dbReference type="Gene3D" id="1.25.40.80">
    <property type="match status" value="1"/>
</dbReference>
<evidence type="ECO:0000313" key="8">
    <source>
        <dbReference type="EMBL" id="RIH75040.1"/>
    </source>
</evidence>
<dbReference type="PRINTS" id="PR00147">
    <property type="entry name" value="DNAPHOTLYASE"/>
</dbReference>
<protein>
    <submittedName>
        <fullName evidence="8">Deoxyribodipyrimidine photo-lyase</fullName>
        <ecNumber evidence="8">4.1.99.3</ecNumber>
    </submittedName>
</protein>
<evidence type="ECO:0000313" key="9">
    <source>
        <dbReference type="Proteomes" id="UP000266089"/>
    </source>
</evidence>
<keyword evidence="1 4" id="KW-0285">Flavoprotein</keyword>
<dbReference type="InterPro" id="IPR005101">
    <property type="entry name" value="Cryptochr/Photolyase_FAD-bd"/>
</dbReference>
<evidence type="ECO:0000256" key="6">
    <source>
        <dbReference type="RuleBase" id="RU004182"/>
    </source>
</evidence>
<evidence type="ECO:0000256" key="5">
    <source>
        <dbReference type="PIRSR" id="PIRSR602081-2"/>
    </source>
</evidence>
<evidence type="ECO:0000256" key="1">
    <source>
        <dbReference type="ARBA" id="ARBA00022630"/>
    </source>
</evidence>
<dbReference type="InterPro" id="IPR018394">
    <property type="entry name" value="DNA_photolyase_1_CS_C"/>
</dbReference>
<dbReference type="PROSITE" id="PS00394">
    <property type="entry name" value="DNA_PHOTOLYASES_1_1"/>
    <property type="match status" value="1"/>
</dbReference>
<feature type="site" description="Electron transfer via tryptophanyl radical" evidence="5">
    <location>
        <position position="306"/>
    </location>
</feature>
<accession>A0A399DYB9</accession>
<dbReference type="InterPro" id="IPR014729">
    <property type="entry name" value="Rossmann-like_a/b/a_fold"/>
</dbReference>
<dbReference type="InterPro" id="IPR036134">
    <property type="entry name" value="Crypto/Photolyase_FAD-like_sf"/>
</dbReference>
<dbReference type="InterPro" id="IPR006050">
    <property type="entry name" value="DNA_photolyase_N"/>
</dbReference>
<dbReference type="PANTHER" id="PTHR11455:SF9">
    <property type="entry name" value="CRYPTOCHROME CIRCADIAN CLOCK 5 ISOFORM X1"/>
    <property type="match status" value="1"/>
</dbReference>
<dbReference type="GO" id="GO:0003677">
    <property type="term" value="F:DNA binding"/>
    <property type="evidence" value="ECO:0007669"/>
    <property type="project" value="TreeGrafter"/>
</dbReference>
<comment type="caution">
    <text evidence="8">The sequence shown here is derived from an EMBL/GenBank/DDBJ whole genome shotgun (WGS) entry which is preliminary data.</text>
</comment>
<dbReference type="EMBL" id="QWKX01000082">
    <property type="protein sequence ID" value="RIH75040.1"/>
    <property type="molecule type" value="Genomic_DNA"/>
</dbReference>
<evidence type="ECO:0000259" key="7">
    <source>
        <dbReference type="PROSITE" id="PS51645"/>
    </source>
</evidence>
<dbReference type="Gene3D" id="1.10.579.10">
    <property type="entry name" value="DNA Cyclobutane Dipyrimidine Photolyase, subunit A, domain 3"/>
    <property type="match status" value="1"/>
</dbReference>
<feature type="domain" description="Photolyase/cryptochrome alpha/beta" evidence="7">
    <location>
        <begin position="20"/>
        <end position="143"/>
    </location>
</feature>
<reference evidence="8 9" key="1">
    <citation type="submission" date="2018-08" db="EMBL/GenBank/DDBJ databases">
        <title>Meiothermus cateniformans JCM 15151 genome sequencing project.</title>
        <authorList>
            <person name="Da Costa M.S."/>
            <person name="Albuquerque L."/>
            <person name="Raposo P."/>
            <person name="Froufe H.J.C."/>
            <person name="Barroso C.S."/>
            <person name="Egas C."/>
        </authorList>
    </citation>
    <scope>NUCLEOTIDE SEQUENCE [LARGE SCALE GENOMIC DNA]</scope>
    <source>
        <strain evidence="8 9">JCM 15151</strain>
    </source>
</reference>
<dbReference type="Pfam" id="PF00875">
    <property type="entry name" value="DNA_photolyase"/>
    <property type="match status" value="1"/>
</dbReference>
<dbReference type="Proteomes" id="UP000266089">
    <property type="component" value="Unassembled WGS sequence"/>
</dbReference>
<dbReference type="GO" id="GO:0006950">
    <property type="term" value="P:response to stress"/>
    <property type="evidence" value="ECO:0007669"/>
    <property type="project" value="UniProtKB-ARBA"/>
</dbReference>
<feature type="binding site" evidence="4">
    <location>
        <position position="228"/>
    </location>
    <ligand>
        <name>FAD</name>
        <dbReference type="ChEBI" id="CHEBI:57692"/>
    </ligand>
</feature>
<feature type="site" description="Electron transfer via tryptophanyl radical" evidence="5">
    <location>
        <position position="359"/>
    </location>
</feature>
<dbReference type="Gene3D" id="3.40.50.620">
    <property type="entry name" value="HUPs"/>
    <property type="match status" value="1"/>
</dbReference>
<evidence type="ECO:0000256" key="4">
    <source>
        <dbReference type="PIRSR" id="PIRSR602081-1"/>
    </source>
</evidence>
<proteinExistence type="inferred from homology"/>
<dbReference type="PROSITE" id="PS51645">
    <property type="entry name" value="PHR_CRY_ALPHA_BETA"/>
    <property type="match status" value="1"/>
</dbReference>
<evidence type="ECO:0000256" key="2">
    <source>
        <dbReference type="ARBA" id="ARBA00022827"/>
    </source>
</evidence>
<dbReference type="SUPFAM" id="SSF48173">
    <property type="entry name" value="Cryptochrome/photolyase FAD-binding domain"/>
    <property type="match status" value="1"/>
</dbReference>
<organism evidence="8 9">
    <name type="scientific">Meiothermus taiwanensis</name>
    <dbReference type="NCBI Taxonomy" id="172827"/>
    <lineage>
        <taxon>Bacteria</taxon>
        <taxon>Thermotogati</taxon>
        <taxon>Deinococcota</taxon>
        <taxon>Deinococci</taxon>
        <taxon>Thermales</taxon>
        <taxon>Thermaceae</taxon>
        <taxon>Meiothermus</taxon>
    </lineage>
</organism>
<dbReference type="GO" id="GO:0003904">
    <property type="term" value="F:deoxyribodipyrimidine photo-lyase activity"/>
    <property type="evidence" value="ECO:0007669"/>
    <property type="project" value="UniProtKB-EC"/>
</dbReference>
<comment type="similarity">
    <text evidence="6">Belongs to the DNA photolyase family.</text>
</comment>
<evidence type="ECO:0000256" key="3">
    <source>
        <dbReference type="ARBA" id="ARBA00022991"/>
    </source>
</evidence>
<keyword evidence="3 6" id="KW-0157">Chromophore</keyword>
<dbReference type="GO" id="GO:0006139">
    <property type="term" value="P:nucleobase-containing compound metabolic process"/>
    <property type="evidence" value="ECO:0007669"/>
    <property type="project" value="UniProtKB-ARBA"/>
</dbReference>
<dbReference type="EC" id="4.1.99.3" evidence="8"/>
<dbReference type="GO" id="GO:0009416">
    <property type="term" value="P:response to light stimulus"/>
    <property type="evidence" value="ECO:0007669"/>
    <property type="project" value="TreeGrafter"/>
</dbReference>
<sequence>MLEIGASAYFRALLRGIIAPVNLVWHRADLRLHDNPALAEALRTGPALGLVVLDPNILQNTTPRRRAWFYQNTLALREAYALRGGLLLVRSGRPWEVLPRVVTELGIQRVFAVRNSTPYARFRDQKVGEALPGRIRWVPGQYIHEPGSIVKPDGGAYTVFTPYSKRWWAAPAPVLLEAPDRFPPLHLPPDYNPGSVPQEASDVPLPPAGEAAALKALEVFLHDKLPHYHQARDGLAGEGVSRLSYYFTLGVLSPRLAARKALQVGGEGAHKWVNELCWRDFSGDLLYHRPQMMTQAFDPRWESLPWNDDSELFAAWLHGQTGIPVVDACMRELQATGFLSNRGRMVVAQFAVKLALLPWQRCERAFRNLLLDGDNASNLQGWHWAGGLGVDAAPYFRVFNLITQAQTHDPQGLWLKRWVPESGGRAQPYKTPVIDLEVARRRYLAAAERIARG</sequence>